<dbReference type="SUPFAM" id="SSF56719">
    <property type="entry name" value="Type II DNA topoisomerase"/>
    <property type="match status" value="1"/>
</dbReference>
<protein>
    <recommendedName>
        <fullName evidence="8">DNA gyrase subunit A</fullName>
        <ecNumber evidence="8">5.6.2.2</ecNumber>
    </recommendedName>
</protein>
<comment type="subcellular location">
    <subcellularLocation>
        <location evidence="8">Cytoplasm</location>
    </subcellularLocation>
</comment>
<dbReference type="Gene3D" id="3.90.199.10">
    <property type="entry name" value="Topoisomerase II, domain 5"/>
    <property type="match status" value="1"/>
</dbReference>
<dbReference type="EMBL" id="JARXIC010000009">
    <property type="protein sequence ID" value="MDQ8194263.1"/>
    <property type="molecule type" value="Genomic_DNA"/>
</dbReference>
<keyword evidence="5 8" id="KW-0799">Topoisomerase</keyword>
<evidence type="ECO:0000313" key="13">
    <source>
        <dbReference type="EMBL" id="MDQ8194263.1"/>
    </source>
</evidence>
<comment type="similarity">
    <text evidence="2 8">Belongs to the type II topoisomerase GyrA/ParC subunit family.</text>
</comment>
<feature type="active site" description="O-(5'-phospho-DNA)-tyrosine intermediate" evidence="8 9">
    <location>
        <position position="129"/>
    </location>
</feature>
<dbReference type="InterPro" id="IPR002205">
    <property type="entry name" value="Topo_IIA_dom_A"/>
</dbReference>
<evidence type="ECO:0000259" key="12">
    <source>
        <dbReference type="PROSITE" id="PS52040"/>
    </source>
</evidence>
<evidence type="ECO:0000256" key="8">
    <source>
        <dbReference type="HAMAP-Rule" id="MF_01897"/>
    </source>
</evidence>
<dbReference type="NCBIfam" id="TIGR01063">
    <property type="entry name" value="gyrA"/>
    <property type="match status" value="1"/>
</dbReference>
<feature type="domain" description="Topo IIA-type catalytic" evidence="12">
    <location>
        <begin position="41"/>
        <end position="503"/>
    </location>
</feature>
<name>A0ABU1AHJ6_9BACT</name>
<comment type="miscellaneous">
    <text evidence="8">Few gyrases are as efficient as E.coli at forming negative supercoils. Not all organisms have 2 type II topoisomerases; in organisms with a single type II topoisomerase this enzyme also has to decatenate newly replicated chromosomes.</text>
</comment>
<keyword evidence="3 8" id="KW-0547">Nucleotide-binding</keyword>
<comment type="subunit">
    <text evidence="8">Heterotetramer, composed of two GyrA and two GyrB chains. In the heterotetramer, GyrA contains the active site tyrosine that forms a transient covalent intermediate with DNA, while GyrB binds cofactors and catalyzes ATP hydrolysis.</text>
</comment>
<dbReference type="Gene3D" id="3.30.1360.40">
    <property type="match status" value="1"/>
</dbReference>
<dbReference type="EC" id="5.6.2.2" evidence="8"/>
<evidence type="ECO:0000256" key="2">
    <source>
        <dbReference type="ARBA" id="ARBA00008263"/>
    </source>
</evidence>
<dbReference type="RefSeq" id="WP_308984743.1">
    <property type="nucleotide sequence ID" value="NZ_JARXIC010000009.1"/>
</dbReference>
<evidence type="ECO:0000256" key="11">
    <source>
        <dbReference type="SAM" id="MobiDB-lite"/>
    </source>
</evidence>
<keyword evidence="4 8" id="KW-0067">ATP-binding</keyword>
<feature type="short sequence motif" description="GyrA-box" evidence="8">
    <location>
        <begin position="530"/>
        <end position="536"/>
    </location>
</feature>
<proteinExistence type="inferred from homology"/>
<dbReference type="NCBIfam" id="NF004043">
    <property type="entry name" value="PRK05560.1"/>
    <property type="match status" value="1"/>
</dbReference>
<feature type="compositionally biased region" description="Acidic residues" evidence="11">
    <location>
        <begin position="825"/>
        <end position="836"/>
    </location>
</feature>
<comment type="caution">
    <text evidence="13">The sequence shown here is derived from an EMBL/GenBank/DDBJ whole genome shotgun (WGS) entry which is preliminary data.</text>
</comment>
<evidence type="ECO:0000256" key="6">
    <source>
        <dbReference type="ARBA" id="ARBA00023125"/>
    </source>
</evidence>
<evidence type="ECO:0000256" key="5">
    <source>
        <dbReference type="ARBA" id="ARBA00023029"/>
    </source>
</evidence>
<dbReference type="CDD" id="cd00187">
    <property type="entry name" value="TOP4c"/>
    <property type="match status" value="1"/>
</dbReference>
<dbReference type="NCBIfam" id="NF004044">
    <property type="entry name" value="PRK05561.1"/>
    <property type="match status" value="1"/>
</dbReference>
<dbReference type="Proteomes" id="UP001243717">
    <property type="component" value="Unassembled WGS sequence"/>
</dbReference>
<evidence type="ECO:0000256" key="9">
    <source>
        <dbReference type="PROSITE-ProRule" id="PRU01384"/>
    </source>
</evidence>
<dbReference type="PROSITE" id="PS52040">
    <property type="entry name" value="TOPO_IIA"/>
    <property type="match status" value="1"/>
</dbReference>
<dbReference type="InterPro" id="IPR013757">
    <property type="entry name" value="Topo_IIA_A_a_sf"/>
</dbReference>
<evidence type="ECO:0000313" key="14">
    <source>
        <dbReference type="Proteomes" id="UP001243717"/>
    </source>
</evidence>
<feature type="coiled-coil region" evidence="10">
    <location>
        <begin position="441"/>
        <end position="468"/>
    </location>
</feature>
<accession>A0ABU1AHJ6</accession>
<evidence type="ECO:0000256" key="10">
    <source>
        <dbReference type="SAM" id="Coils"/>
    </source>
</evidence>
<dbReference type="GO" id="GO:0003918">
    <property type="term" value="F:DNA topoisomerase type II (double strand cut, ATP-hydrolyzing) activity"/>
    <property type="evidence" value="ECO:0007669"/>
    <property type="project" value="UniProtKB-EC"/>
</dbReference>
<sequence>MSEELTPKNPEHTSAEVTSIIDIMQTAYIDYSMSVIVSRALPDARDGLKPVQRRILYAMLREGLLHNRPFDKCAGVVGEVLKNYHPHGDSSVYDTLVRLAQHWVMRYPLIIPQGNFGSIDGDSAAAYRYTECKLEGIAEDLLKDIDEDTVDFVPNYKESSTEPSVLPAALPNLLMNGSTGIAVGMTTNIPPHNLHEVIDAAIAIIENPKIELDELIKIIPGPDFPGGGYIHGKSGIESYLKTGRGIVRTRGIAEVVENKGKEEIIISAIPYNVNRASLVIRIADLIKEKAIDGISDLRDESTETTRIVIELKRGAIPRVIINQLYKSTPLESSFGVILLALDNRRPKQMNIKEMLTCYIDHRRDVIYRRTAFRLRKAEARAHILEGYKIALDNMDDFVRIIRASKNRDEAKQSLMAKYPLTEIQTTAILELRLYQLTGMERGKIEEEYRALMELIEELRSILDSEQKLLLVIKDELGEMKEKYGNPRRSQILAIDGDLSMEDIIPNEGCMITITHKGFMKRTSLDEYRSQKRGGKGVIGSGQYEDDFVEHLFTASTHDYIMFFMNNGRVYVEKVYHIPEGSRTAKGRAIANIIELQAGEKIAAMICVKDFNESEQRIVLATERGVTKKTLLSDYKNHRKGGLIGINIDEGDNLIGARLTSGQDDILLVTSNAQSIRFPETDLRDQGRATRGVRGIKLKTQEDKVVAIEIVNPPTVVDASEEGTEPEPKKLLLIAGANGLGKRTEFDDYRVQSRGGSGIIAIKSDKVAGALSVTETDEIMMFTKKGQAVRSPINTVRVTGRAASGVKLVNLADKDELIGISKVIATEEEQSGDEDVSASESEITAADVPSTESADAEASEE</sequence>
<evidence type="ECO:0000256" key="4">
    <source>
        <dbReference type="ARBA" id="ARBA00022840"/>
    </source>
</evidence>
<comment type="function">
    <text evidence="8">A type II topoisomerase that negatively supercoils closed circular double-stranded (ds) DNA in an ATP-dependent manner to modulate DNA topology and maintain chromosomes in an underwound state. Negative supercoiling favors strand separation, and DNA replication, transcription, recombination and repair, all of which involve strand separation. Also able to catalyze the interconversion of other topological isomers of dsDNA rings, including catenanes and knotted rings. Type II topoisomerases break and join 2 DNA strands simultaneously in an ATP-dependent manner.</text>
</comment>
<comment type="catalytic activity">
    <reaction evidence="1 8 9">
        <text>ATP-dependent breakage, passage and rejoining of double-stranded DNA.</text>
        <dbReference type="EC" id="5.6.2.2"/>
    </reaction>
</comment>
<feature type="region of interest" description="Disordered" evidence="11">
    <location>
        <begin position="823"/>
        <end position="860"/>
    </location>
</feature>
<evidence type="ECO:0000256" key="3">
    <source>
        <dbReference type="ARBA" id="ARBA00022741"/>
    </source>
</evidence>
<dbReference type="Gene3D" id="2.120.10.90">
    <property type="entry name" value="DNA gyrase/topoisomerase IV, subunit A, C-terminal"/>
    <property type="match status" value="1"/>
</dbReference>
<gene>
    <name evidence="8 13" type="primary">gyrA</name>
    <name evidence="13" type="ORF">QEH59_07490</name>
</gene>
<dbReference type="PANTHER" id="PTHR43493">
    <property type="entry name" value="DNA GYRASE/TOPOISOMERASE SUBUNIT A"/>
    <property type="match status" value="1"/>
</dbReference>
<dbReference type="InterPro" id="IPR013758">
    <property type="entry name" value="Topo_IIA_A/C_ab"/>
</dbReference>
<dbReference type="InterPro" id="IPR013760">
    <property type="entry name" value="Topo_IIA-like_dom_sf"/>
</dbReference>
<keyword evidence="6 8" id="KW-0238">DNA-binding</keyword>
<dbReference type="InterPro" id="IPR035516">
    <property type="entry name" value="Gyrase/topoIV_suA_C"/>
</dbReference>
<dbReference type="SUPFAM" id="SSF101904">
    <property type="entry name" value="GyrA/ParC C-terminal domain-like"/>
    <property type="match status" value="1"/>
</dbReference>
<dbReference type="InterPro" id="IPR050220">
    <property type="entry name" value="Type_II_DNA_Topoisomerases"/>
</dbReference>
<evidence type="ECO:0000256" key="7">
    <source>
        <dbReference type="ARBA" id="ARBA00023235"/>
    </source>
</evidence>
<dbReference type="SMART" id="SM00434">
    <property type="entry name" value="TOP4c"/>
    <property type="match status" value="1"/>
</dbReference>
<keyword evidence="14" id="KW-1185">Reference proteome</keyword>
<dbReference type="PANTHER" id="PTHR43493:SF5">
    <property type="entry name" value="DNA GYRASE SUBUNIT A, CHLOROPLASTIC_MITOCHONDRIAL"/>
    <property type="match status" value="1"/>
</dbReference>
<dbReference type="InterPro" id="IPR005743">
    <property type="entry name" value="GyrA"/>
</dbReference>
<dbReference type="Pfam" id="PF03989">
    <property type="entry name" value="DNA_gyraseA_C"/>
    <property type="match status" value="6"/>
</dbReference>
<organism evidence="13 14">
    <name type="scientific">Thalassobacterium sedimentorum</name>
    <dbReference type="NCBI Taxonomy" id="3041258"/>
    <lineage>
        <taxon>Bacteria</taxon>
        <taxon>Pseudomonadati</taxon>
        <taxon>Verrucomicrobiota</taxon>
        <taxon>Opitutia</taxon>
        <taxon>Puniceicoccales</taxon>
        <taxon>Coraliomargaritaceae</taxon>
        <taxon>Thalassobacterium</taxon>
    </lineage>
</organism>
<keyword evidence="7 8" id="KW-0413">Isomerase</keyword>
<dbReference type="Pfam" id="PF00521">
    <property type="entry name" value="DNA_topoisoIV"/>
    <property type="match status" value="1"/>
</dbReference>
<keyword evidence="10" id="KW-0175">Coiled coil</keyword>
<keyword evidence="8" id="KW-0963">Cytoplasm</keyword>
<reference evidence="13 14" key="1">
    <citation type="submission" date="2023-04" db="EMBL/GenBank/DDBJ databases">
        <title>A novel bacteria isolated from coastal sediment.</title>
        <authorList>
            <person name="Liu X.-J."/>
            <person name="Du Z.-J."/>
        </authorList>
    </citation>
    <scope>NUCLEOTIDE SEQUENCE [LARGE SCALE GENOMIC DNA]</scope>
    <source>
        <strain evidence="13 14">SDUM461004</strain>
    </source>
</reference>
<evidence type="ECO:0000256" key="1">
    <source>
        <dbReference type="ARBA" id="ARBA00000185"/>
    </source>
</evidence>
<dbReference type="Gene3D" id="1.10.268.10">
    <property type="entry name" value="Topoisomerase, domain 3"/>
    <property type="match status" value="1"/>
</dbReference>
<dbReference type="HAMAP" id="MF_01897">
    <property type="entry name" value="GyrA"/>
    <property type="match status" value="1"/>
</dbReference>
<dbReference type="InterPro" id="IPR006691">
    <property type="entry name" value="GyrA/parC_rep"/>
</dbReference>